<sequence length="72" mass="7863">MFFSARHCVSLVYAVSSRVLNCGAALKVAQVILSNRFNLDRKLLPHRSSSMNSTEPPMENLCATPIQSPEGA</sequence>
<feature type="region of interest" description="Disordered" evidence="1">
    <location>
        <begin position="48"/>
        <end position="72"/>
    </location>
</feature>
<gene>
    <name evidence="2" type="ORF">Ae201684_009198</name>
</gene>
<evidence type="ECO:0000313" key="2">
    <source>
        <dbReference type="EMBL" id="KAF0734025.1"/>
    </source>
</evidence>
<keyword evidence="3" id="KW-1185">Reference proteome</keyword>
<protein>
    <submittedName>
        <fullName evidence="2">Uncharacterized protein</fullName>
    </submittedName>
</protein>
<evidence type="ECO:0000313" key="3">
    <source>
        <dbReference type="Proteomes" id="UP000481153"/>
    </source>
</evidence>
<reference evidence="2 3" key="1">
    <citation type="submission" date="2019-07" db="EMBL/GenBank/DDBJ databases">
        <title>Genomics analysis of Aphanomyces spp. identifies a new class of oomycete effector associated with host adaptation.</title>
        <authorList>
            <person name="Gaulin E."/>
        </authorList>
    </citation>
    <scope>NUCLEOTIDE SEQUENCE [LARGE SCALE GENOMIC DNA]</scope>
    <source>
        <strain evidence="2 3">ATCC 201684</strain>
    </source>
</reference>
<organism evidence="2 3">
    <name type="scientific">Aphanomyces euteiches</name>
    <dbReference type="NCBI Taxonomy" id="100861"/>
    <lineage>
        <taxon>Eukaryota</taxon>
        <taxon>Sar</taxon>
        <taxon>Stramenopiles</taxon>
        <taxon>Oomycota</taxon>
        <taxon>Saprolegniomycetes</taxon>
        <taxon>Saprolegniales</taxon>
        <taxon>Verrucalvaceae</taxon>
        <taxon>Aphanomyces</taxon>
    </lineage>
</organism>
<proteinExistence type="predicted"/>
<dbReference type="Proteomes" id="UP000481153">
    <property type="component" value="Unassembled WGS sequence"/>
</dbReference>
<accession>A0A6G0X2K0</accession>
<dbReference type="EMBL" id="VJMJ01000118">
    <property type="protein sequence ID" value="KAF0734025.1"/>
    <property type="molecule type" value="Genomic_DNA"/>
</dbReference>
<evidence type="ECO:0000256" key="1">
    <source>
        <dbReference type="SAM" id="MobiDB-lite"/>
    </source>
</evidence>
<name>A0A6G0X2K0_9STRA</name>
<comment type="caution">
    <text evidence="2">The sequence shown here is derived from an EMBL/GenBank/DDBJ whole genome shotgun (WGS) entry which is preliminary data.</text>
</comment>
<dbReference type="AlphaFoldDB" id="A0A6G0X2K0"/>